<comment type="caution">
    <text evidence="4">The sequence shown here is derived from an EMBL/GenBank/DDBJ whole genome shotgun (WGS) entry which is preliminary data.</text>
</comment>
<keyword evidence="2" id="KW-0328">Glycosyltransferase</keyword>
<organism evidence="4 5">
    <name type="scientific">Thalassobius vesicularis</name>
    <dbReference type="NCBI Taxonomy" id="1294297"/>
    <lineage>
        <taxon>Bacteria</taxon>
        <taxon>Pseudomonadati</taxon>
        <taxon>Pseudomonadota</taxon>
        <taxon>Alphaproteobacteria</taxon>
        <taxon>Rhodobacterales</taxon>
        <taxon>Roseobacteraceae</taxon>
        <taxon>Thalassovita</taxon>
    </lineage>
</organism>
<keyword evidence="5" id="KW-1185">Reference proteome</keyword>
<keyword evidence="3 4" id="KW-0808">Transferase</keyword>
<dbReference type="Pfam" id="PF13692">
    <property type="entry name" value="Glyco_trans_1_4"/>
    <property type="match status" value="1"/>
</dbReference>
<accession>A0A4S3ME41</accession>
<dbReference type="Gene3D" id="3.40.50.2000">
    <property type="entry name" value="Glycogen Phosphorylase B"/>
    <property type="match status" value="1"/>
</dbReference>
<dbReference type="EMBL" id="SSMD01000001">
    <property type="protein sequence ID" value="THD76757.1"/>
    <property type="molecule type" value="Genomic_DNA"/>
</dbReference>
<dbReference type="OrthoDB" id="9790710at2"/>
<dbReference type="GO" id="GO:0016757">
    <property type="term" value="F:glycosyltransferase activity"/>
    <property type="evidence" value="ECO:0007669"/>
    <property type="project" value="UniProtKB-KW"/>
</dbReference>
<evidence type="ECO:0000313" key="4">
    <source>
        <dbReference type="EMBL" id="THD76757.1"/>
    </source>
</evidence>
<sequence>MPLGRRRAVRPVRSHCRIRCHLPEARRLMTRPLSVLFMTRYPVEGASSRYRVYQYLPHLQALGVKAEVQSLMDSDMYRLSTQHGRTLSKIGATLRAVVRRLWALRRWRDYDIVYMQRELLPFGPPVIERWLKARGAVLLFDYDDALFIHKRSRYSPLASLLRAPGKVRELFRLVDCTVAGNNWLRDAATAEGGHAVTLEVAEDTARIPMHAPHTNEQPVTIGWLGSPSTVKYLSLIQPILQKIAARHPNLRWEIMGGGTFEMPGVPWRGHDWSLQDELAALARYDIGLMPLPSEDWAQGKSGGKARTYMAAGVVPVCSAIGYNNELLRHGETGFLCQTKQDWEDALDALILDADLRQRIAVTARAEVQARFDPAKQAAAMRAIFDQVLEARA</sequence>
<dbReference type="PANTHER" id="PTHR12526:SF640">
    <property type="entry name" value="COLANIC ACID BIOSYNTHESIS GLYCOSYLTRANSFERASE WCAL-RELATED"/>
    <property type="match status" value="1"/>
</dbReference>
<evidence type="ECO:0000256" key="3">
    <source>
        <dbReference type="ARBA" id="ARBA00022679"/>
    </source>
</evidence>
<dbReference type="Proteomes" id="UP000306113">
    <property type="component" value="Unassembled WGS sequence"/>
</dbReference>
<evidence type="ECO:0000313" key="5">
    <source>
        <dbReference type="Proteomes" id="UP000306113"/>
    </source>
</evidence>
<evidence type="ECO:0000256" key="2">
    <source>
        <dbReference type="ARBA" id="ARBA00022676"/>
    </source>
</evidence>
<dbReference type="AlphaFoldDB" id="A0A4S3ME41"/>
<name>A0A4S3ME41_9RHOB</name>
<gene>
    <name evidence="4" type="ORF">E7681_02655</name>
</gene>
<dbReference type="SUPFAM" id="SSF53756">
    <property type="entry name" value="UDP-Glycosyltransferase/glycogen phosphorylase"/>
    <property type="match status" value="1"/>
</dbReference>
<reference evidence="4 5" key="1">
    <citation type="submission" date="2019-04" db="EMBL/GenBank/DDBJ databases">
        <title>Draft genome sequence of Youngimonas vesicularis.</title>
        <authorList>
            <person name="Hameed A."/>
        </authorList>
    </citation>
    <scope>NUCLEOTIDE SEQUENCE [LARGE SCALE GENOMIC DNA]</scope>
    <source>
        <strain evidence="4 5">CC-AMW-E</strain>
    </source>
</reference>
<protein>
    <submittedName>
        <fullName evidence="4">Glycosyltransferase family 1 protein</fullName>
    </submittedName>
</protein>
<proteinExistence type="inferred from homology"/>
<dbReference type="CDD" id="cd03801">
    <property type="entry name" value="GT4_PimA-like"/>
    <property type="match status" value="1"/>
</dbReference>
<dbReference type="PANTHER" id="PTHR12526">
    <property type="entry name" value="GLYCOSYLTRANSFERASE"/>
    <property type="match status" value="1"/>
</dbReference>
<comment type="similarity">
    <text evidence="1">Belongs to the glycosyltransferase group 1 family. Glycosyltransferase 4 subfamily.</text>
</comment>
<evidence type="ECO:0000256" key="1">
    <source>
        <dbReference type="ARBA" id="ARBA00009481"/>
    </source>
</evidence>